<dbReference type="EC" id="3.6.-.-" evidence="2"/>
<accession>A0ABX5XWW2</accession>
<evidence type="ECO:0000259" key="1">
    <source>
        <dbReference type="Pfam" id="PF13614"/>
    </source>
</evidence>
<protein>
    <submittedName>
        <fullName evidence="2">MinD/ParA/CobQ/CobA-like protein</fullName>
        <ecNumber evidence="2">3.6.-.-</ecNumber>
    </submittedName>
</protein>
<dbReference type="Gene3D" id="3.40.50.300">
    <property type="entry name" value="P-loop containing nucleotide triphosphate hydrolases"/>
    <property type="match status" value="1"/>
</dbReference>
<proteinExistence type="predicted"/>
<organism evidence="2 3">
    <name type="scientific">Stieleria magnilauensis</name>
    <dbReference type="NCBI Taxonomy" id="2527963"/>
    <lineage>
        <taxon>Bacteria</taxon>
        <taxon>Pseudomonadati</taxon>
        <taxon>Planctomycetota</taxon>
        <taxon>Planctomycetia</taxon>
        <taxon>Pirellulales</taxon>
        <taxon>Pirellulaceae</taxon>
        <taxon>Stieleria</taxon>
    </lineage>
</organism>
<dbReference type="Pfam" id="PF13614">
    <property type="entry name" value="AAA_31"/>
    <property type="match status" value="1"/>
</dbReference>
<keyword evidence="3" id="KW-1185">Reference proteome</keyword>
<dbReference type="SUPFAM" id="SSF52540">
    <property type="entry name" value="P-loop containing nucleoside triphosphate hydrolases"/>
    <property type="match status" value="1"/>
</dbReference>
<name>A0ABX5XWW2_9BACT</name>
<dbReference type="GO" id="GO:0016787">
    <property type="term" value="F:hydrolase activity"/>
    <property type="evidence" value="ECO:0007669"/>
    <property type="project" value="UniProtKB-KW"/>
</dbReference>
<dbReference type="InterPro" id="IPR025669">
    <property type="entry name" value="AAA_dom"/>
</dbReference>
<sequence>MAIGNQQTTSICLINQKGGCGKSSTCFHLAGAFAALGQRVLLVDADPQGSISQAFFGSDAVEQMPAWETLAALFDDRCNHIDPYSLIRETHVDGISVLPANQHLAEFNSPCPERGGVMQYALRDFLEPLSSFDVVLFDCPPNLYQCSWNAMIATQYVLIPIPPEDFGTQGIPAVHQAVTNARILNPSLRRLGHLITRSDRRMLVHQEYESRLRDLYGELVLNTTIPERSAFKVALACRQPVQMHAVKSMAAARTRELVDEIIERINNRKLHKEAA</sequence>
<gene>
    <name evidence="2" type="ORF">TBK1r_44160</name>
</gene>
<feature type="domain" description="AAA" evidence="1">
    <location>
        <begin position="10"/>
        <end position="182"/>
    </location>
</feature>
<evidence type="ECO:0000313" key="3">
    <source>
        <dbReference type="Proteomes" id="UP000318081"/>
    </source>
</evidence>
<dbReference type="InterPro" id="IPR050678">
    <property type="entry name" value="DNA_Partitioning_ATPase"/>
</dbReference>
<dbReference type="CDD" id="cd02042">
    <property type="entry name" value="ParAB_family"/>
    <property type="match status" value="1"/>
</dbReference>
<evidence type="ECO:0000313" key="2">
    <source>
        <dbReference type="EMBL" id="QDV85435.1"/>
    </source>
</evidence>
<dbReference type="InterPro" id="IPR027417">
    <property type="entry name" value="P-loop_NTPase"/>
</dbReference>
<reference evidence="2 3" key="1">
    <citation type="submission" date="2019-02" db="EMBL/GenBank/DDBJ databases">
        <title>Deep-cultivation of Planctomycetes and their phenomic and genomic characterization uncovers novel biology.</title>
        <authorList>
            <person name="Wiegand S."/>
            <person name="Jogler M."/>
            <person name="Boedeker C."/>
            <person name="Pinto D."/>
            <person name="Vollmers J."/>
            <person name="Rivas-Marin E."/>
            <person name="Kohn T."/>
            <person name="Peeters S.H."/>
            <person name="Heuer A."/>
            <person name="Rast P."/>
            <person name="Oberbeckmann S."/>
            <person name="Bunk B."/>
            <person name="Jeske O."/>
            <person name="Meyerdierks A."/>
            <person name="Storesund J.E."/>
            <person name="Kallscheuer N."/>
            <person name="Luecker S."/>
            <person name="Lage O.M."/>
            <person name="Pohl T."/>
            <person name="Merkel B.J."/>
            <person name="Hornburger P."/>
            <person name="Mueller R.-W."/>
            <person name="Bruemmer F."/>
            <person name="Labrenz M."/>
            <person name="Spormann A.M."/>
            <person name="Op den Camp H."/>
            <person name="Overmann J."/>
            <person name="Amann R."/>
            <person name="Jetten M.S.M."/>
            <person name="Mascher T."/>
            <person name="Medema M.H."/>
            <person name="Devos D.P."/>
            <person name="Kaster A.-K."/>
            <person name="Ovreas L."/>
            <person name="Rohde M."/>
            <person name="Galperin M.Y."/>
            <person name="Jogler C."/>
        </authorList>
    </citation>
    <scope>NUCLEOTIDE SEQUENCE [LARGE SCALE GENOMIC DNA]</scope>
    <source>
        <strain evidence="2 3">TBK1r</strain>
    </source>
</reference>
<dbReference type="PANTHER" id="PTHR13696:SF52">
    <property type="entry name" value="PARA FAMILY PROTEIN CT_582"/>
    <property type="match status" value="1"/>
</dbReference>
<dbReference type="Proteomes" id="UP000318081">
    <property type="component" value="Chromosome"/>
</dbReference>
<dbReference type="EMBL" id="CP036432">
    <property type="protein sequence ID" value="QDV85435.1"/>
    <property type="molecule type" value="Genomic_DNA"/>
</dbReference>
<keyword evidence="2" id="KW-0378">Hydrolase</keyword>
<dbReference type="PANTHER" id="PTHR13696">
    <property type="entry name" value="P-LOOP CONTAINING NUCLEOSIDE TRIPHOSPHATE HYDROLASE"/>
    <property type="match status" value="1"/>
</dbReference>